<name>A0A5C8V7L9_9FLAO</name>
<feature type="region of interest" description="Disordered" evidence="2">
    <location>
        <begin position="128"/>
        <end position="149"/>
    </location>
</feature>
<evidence type="ECO:0000313" key="4">
    <source>
        <dbReference type="Proteomes" id="UP000321456"/>
    </source>
</evidence>
<dbReference type="EMBL" id="VRUR01000001">
    <property type="protein sequence ID" value="TXN37702.1"/>
    <property type="molecule type" value="Genomic_DNA"/>
</dbReference>
<evidence type="ECO:0000313" key="3">
    <source>
        <dbReference type="EMBL" id="TXN37702.1"/>
    </source>
</evidence>
<evidence type="ECO:0000256" key="1">
    <source>
        <dbReference type="SAM" id="Coils"/>
    </source>
</evidence>
<feature type="coiled-coil region" evidence="1">
    <location>
        <begin position="157"/>
        <end position="184"/>
    </location>
</feature>
<dbReference type="RefSeq" id="WP_147741877.1">
    <property type="nucleotide sequence ID" value="NZ_VRUR01000001.1"/>
</dbReference>
<comment type="caution">
    <text evidence="3">The sequence shown here is derived from an EMBL/GenBank/DDBJ whole genome shotgun (WGS) entry which is preliminary data.</text>
</comment>
<accession>A0A5C8V7L9</accession>
<protein>
    <recommendedName>
        <fullName evidence="5">Mobilization protein</fullName>
    </recommendedName>
</protein>
<gene>
    <name evidence="3" type="ORF">FVB32_05285</name>
</gene>
<dbReference type="AlphaFoldDB" id="A0A5C8V7L9"/>
<sequence length="215" mass="25095">MAGKYHNIRVRQTGKEKIKLLAKRNGKNETEYANRMILFIYKSGLDIYSDITPSVPDLIKNLDKRIVSFLKKRESDFFVPMDKSFKKMIELHTRTFEMLEVLDPFQMNLQPRKIVVPETAKPSLKLPLSERDDIPKNTEEETSVLETQNSTFSKDDKEDFLVRIERAEKEKKTFEKELKFLIENIKPNKSISGPKFTCNLPQKEIDRIKLLVGGN</sequence>
<dbReference type="NCBIfam" id="NF041200">
    <property type="entry name" value="mob_BfmA_Nterm"/>
    <property type="match status" value="1"/>
</dbReference>
<keyword evidence="4" id="KW-1185">Reference proteome</keyword>
<reference evidence="3 4" key="1">
    <citation type="submission" date="2019-08" db="EMBL/GenBank/DDBJ databases">
        <title>Professor.</title>
        <authorList>
            <person name="Park J.S."/>
        </authorList>
    </citation>
    <scope>NUCLEOTIDE SEQUENCE [LARGE SCALE GENOMIC DNA]</scope>
    <source>
        <strain evidence="3 4">176CP5-101</strain>
    </source>
</reference>
<evidence type="ECO:0008006" key="5">
    <source>
        <dbReference type="Google" id="ProtNLM"/>
    </source>
</evidence>
<proteinExistence type="predicted"/>
<dbReference type="Proteomes" id="UP000321456">
    <property type="component" value="Unassembled WGS sequence"/>
</dbReference>
<organism evidence="3 4">
    <name type="scientific">Flagellimonas hymeniacidonis</name>
    <dbReference type="NCBI Taxonomy" id="2603628"/>
    <lineage>
        <taxon>Bacteria</taxon>
        <taxon>Pseudomonadati</taxon>
        <taxon>Bacteroidota</taxon>
        <taxon>Flavobacteriia</taxon>
        <taxon>Flavobacteriales</taxon>
        <taxon>Flavobacteriaceae</taxon>
        <taxon>Flagellimonas</taxon>
    </lineage>
</organism>
<feature type="compositionally biased region" description="Basic and acidic residues" evidence="2">
    <location>
        <begin position="128"/>
        <end position="139"/>
    </location>
</feature>
<keyword evidence="1" id="KW-0175">Coiled coil</keyword>
<dbReference type="InterPro" id="IPR048012">
    <property type="entry name" value="BfmA-like_N"/>
</dbReference>
<evidence type="ECO:0000256" key="2">
    <source>
        <dbReference type="SAM" id="MobiDB-lite"/>
    </source>
</evidence>